<dbReference type="PANTHER" id="PTHR36432:SF1">
    <property type="entry name" value="STAGE V SPORULATION PROTEIN T"/>
    <property type="match status" value="1"/>
</dbReference>
<proteinExistence type="predicted"/>
<feature type="domain" description="SpoVT-AbrB" evidence="2">
    <location>
        <begin position="5"/>
        <end position="50"/>
    </location>
</feature>
<dbReference type="PROSITE" id="PS51740">
    <property type="entry name" value="SPOVT_ABRB"/>
    <property type="match status" value="1"/>
</dbReference>
<evidence type="ECO:0000313" key="3">
    <source>
        <dbReference type="EMBL" id="AFS78486.1"/>
    </source>
</evidence>
<protein>
    <submittedName>
        <fullName evidence="3">Transition state regulatory protein AbrB</fullName>
    </submittedName>
</protein>
<dbReference type="RefSeq" id="WP_014967623.1">
    <property type="nucleotide sequence ID" value="NC_018664.1"/>
</dbReference>
<dbReference type="eggNOG" id="COG2002">
    <property type="taxonomic scope" value="Bacteria"/>
</dbReference>
<organism evidence="3 4">
    <name type="scientific">Gottschalkia acidurici (strain ATCC 7906 / DSM 604 / BCRC 14475 / CIP 104303 / KCTC 5404 / NCIMB 10678 / 9a)</name>
    <name type="common">Clostridium acidurici</name>
    <dbReference type="NCBI Taxonomy" id="1128398"/>
    <lineage>
        <taxon>Bacteria</taxon>
        <taxon>Bacillati</taxon>
        <taxon>Bacillota</taxon>
        <taxon>Tissierellia</taxon>
        <taxon>Tissierellales</taxon>
        <taxon>Gottschalkiaceae</taxon>
        <taxon>Gottschalkia</taxon>
    </lineage>
</organism>
<dbReference type="AlphaFoldDB" id="K0B1E6"/>
<accession>K0B1E6</accession>
<dbReference type="NCBIfam" id="TIGR01439">
    <property type="entry name" value="lp_hng_hel_AbrB"/>
    <property type="match status" value="1"/>
</dbReference>
<dbReference type="Gene3D" id="2.10.260.10">
    <property type="match status" value="1"/>
</dbReference>
<gene>
    <name evidence="3" type="primary">abrB2</name>
    <name evidence="3" type="ordered locus">Curi_c14760</name>
</gene>
<dbReference type="SUPFAM" id="SSF89447">
    <property type="entry name" value="AbrB/MazE/MraZ-like"/>
    <property type="match status" value="1"/>
</dbReference>
<dbReference type="HOGENOM" id="CLU_158484_14_0_9"/>
<dbReference type="STRING" id="1128398.Curi_c14760"/>
<dbReference type="InterPro" id="IPR052731">
    <property type="entry name" value="B_subtilis_Trans_State_Reg"/>
</dbReference>
<keyword evidence="1" id="KW-0238">DNA-binding</keyword>
<dbReference type="EMBL" id="CP003326">
    <property type="protein sequence ID" value="AFS78486.1"/>
    <property type="molecule type" value="Genomic_DNA"/>
</dbReference>
<dbReference type="Pfam" id="PF04014">
    <property type="entry name" value="MazE_antitoxin"/>
    <property type="match status" value="1"/>
</dbReference>
<dbReference type="PANTHER" id="PTHR36432">
    <property type="match status" value="1"/>
</dbReference>
<dbReference type="Proteomes" id="UP000006094">
    <property type="component" value="Chromosome"/>
</dbReference>
<dbReference type="SMART" id="SM00966">
    <property type="entry name" value="SpoVT_AbrB"/>
    <property type="match status" value="1"/>
</dbReference>
<dbReference type="PATRIC" id="fig|1128398.3.peg.1508"/>
<evidence type="ECO:0000313" key="4">
    <source>
        <dbReference type="Proteomes" id="UP000006094"/>
    </source>
</evidence>
<dbReference type="InterPro" id="IPR007159">
    <property type="entry name" value="SpoVT-AbrB_dom"/>
</dbReference>
<dbReference type="GO" id="GO:0003677">
    <property type="term" value="F:DNA binding"/>
    <property type="evidence" value="ECO:0007669"/>
    <property type="project" value="UniProtKB-UniRule"/>
</dbReference>
<evidence type="ECO:0000259" key="2">
    <source>
        <dbReference type="PROSITE" id="PS51740"/>
    </source>
</evidence>
<keyword evidence="4" id="KW-1185">Reference proteome</keyword>
<dbReference type="KEGG" id="cad:Curi_c14760"/>
<name>K0B1E6_GOTA9</name>
<evidence type="ECO:0000256" key="1">
    <source>
        <dbReference type="PROSITE-ProRule" id="PRU01076"/>
    </source>
</evidence>
<dbReference type="InterPro" id="IPR037914">
    <property type="entry name" value="SpoVT-AbrB_sf"/>
</dbReference>
<sequence>MKSTRVVRKVDKLGRVVIPKELRNTLELPEGTRLEIYIDGEQIIFKKYALSCAFVDRLSV</sequence>
<reference evidence="3 4" key="1">
    <citation type="journal article" date="2012" name="PLoS ONE">
        <title>The purine-utilizing bacterium Clostridium acidurici 9a: a genome-guided metabolic reconsideration.</title>
        <authorList>
            <person name="Hartwich K."/>
            <person name="Poehlein A."/>
            <person name="Daniel R."/>
        </authorList>
    </citation>
    <scope>NUCLEOTIDE SEQUENCE [LARGE SCALE GENOMIC DNA]</scope>
    <source>
        <strain evidence="4">ATCC 7906 / DSM 604 / BCRC 14475 / CIP 104303 / KCTC 5404 / NCIMB 10678 / 9a</strain>
    </source>
</reference>